<evidence type="ECO:0000313" key="1">
    <source>
        <dbReference type="EMBL" id="MBV4521106.1"/>
    </source>
</evidence>
<comment type="caution">
    <text evidence="1">The sequence shown here is derived from an EMBL/GenBank/DDBJ whole genome shotgun (WGS) entry which is preliminary data.</text>
</comment>
<dbReference type="Proteomes" id="UP001049200">
    <property type="component" value="Unassembled WGS sequence"/>
</dbReference>
<sequence>MSRARKSSEDPSLVDKITGGEPLMALEMQTLRRYHDTQKKQPAEVDRLRLEATVLLASVYEYQHQTLGGRKPQLH</sequence>
<proteinExistence type="predicted"/>
<name>A0ABS6QRN8_9PSED</name>
<gene>
    <name evidence="1" type="ORF">KVG88_13630</name>
</gene>
<organism evidence="1 2">
    <name type="scientific">Pseudomonas azerbaijanoccidentalis</name>
    <dbReference type="NCBI Taxonomy" id="2842347"/>
    <lineage>
        <taxon>Bacteria</taxon>
        <taxon>Pseudomonadati</taxon>
        <taxon>Pseudomonadota</taxon>
        <taxon>Gammaproteobacteria</taxon>
        <taxon>Pseudomonadales</taxon>
        <taxon>Pseudomonadaceae</taxon>
        <taxon>Pseudomonas</taxon>
    </lineage>
</organism>
<protein>
    <submittedName>
        <fullName evidence="1">Uncharacterized protein</fullName>
    </submittedName>
</protein>
<dbReference type="EMBL" id="JAHSTU010000003">
    <property type="protein sequence ID" value="MBV4521106.1"/>
    <property type="molecule type" value="Genomic_DNA"/>
</dbReference>
<evidence type="ECO:0000313" key="2">
    <source>
        <dbReference type="Proteomes" id="UP001049200"/>
    </source>
</evidence>
<reference evidence="1" key="1">
    <citation type="submission" date="2021-06" db="EMBL/GenBank/DDBJ databases">
        <title>Updating the genus Pseudomonas: Description of 43 new species and partition of the Pseudomonas putida group.</title>
        <authorList>
            <person name="Girard L."/>
            <person name="Lood C."/>
            <person name="Vandamme P."/>
            <person name="Rokni-Zadeh H."/>
            <person name="Van Noort V."/>
            <person name="Hofte M."/>
            <person name="Lavigne R."/>
            <person name="De Mot R."/>
        </authorList>
    </citation>
    <scope>NUCLEOTIDE SEQUENCE</scope>
    <source>
        <strain evidence="1">SWRI74</strain>
    </source>
</reference>
<keyword evidence="2" id="KW-1185">Reference proteome</keyword>
<accession>A0ABS6QRN8</accession>